<proteinExistence type="predicted"/>
<dbReference type="CDD" id="cd14686">
    <property type="entry name" value="bZIP"/>
    <property type="match status" value="1"/>
</dbReference>
<feature type="region of interest" description="Disordered" evidence="1">
    <location>
        <begin position="66"/>
        <end position="102"/>
    </location>
</feature>
<comment type="caution">
    <text evidence="2">The sequence shown here is derived from an EMBL/GenBank/DDBJ whole genome shotgun (WGS) entry which is preliminary data.</text>
</comment>
<protein>
    <submittedName>
        <fullName evidence="2">Unnamed protein product</fullName>
    </submittedName>
</protein>
<keyword evidence="3" id="KW-1185">Reference proteome</keyword>
<reference evidence="2" key="1">
    <citation type="submission" date="2023-04" db="EMBL/GenBank/DDBJ databases">
        <title>Phytophthora lilii NBRC 32176.</title>
        <authorList>
            <person name="Ichikawa N."/>
            <person name="Sato H."/>
            <person name="Tonouchi N."/>
        </authorList>
    </citation>
    <scope>NUCLEOTIDE SEQUENCE</scope>
    <source>
        <strain evidence="2">NBRC 32176</strain>
    </source>
</reference>
<sequence>MSSLHSSPPLSLSDSLVGHVLPRANPHGSAGHLSTIKPDPNPACTPRVTPLTLQREHQARNTMLLPPSHAESHVPPRPGQTSIPVSPQPKTTRRRTTSKYSTTEIRRAQCRVNQARYRYRQRLSQLKLEKEVRHLYQEINSLKRRHQYEGRSSLSPWSTVAELFHLLESSFRSPWIMTSTDEMANHTNTRQLLAVLEGSFAHNASMGGLSGKALVEQLRIYSQCFGDPQLQLKRIESVATGVMTAKAKLSVTVTELTLRNVFPKFHEHSKIACDSVQFYQRLLGQRLQLNFSMNFLFDEHSDRVERLEIKIDLITPFLRVLGNLEDVADVLEHAQISSECVMGNIKVDGSSANDCSDRRNIVP</sequence>
<dbReference type="Proteomes" id="UP001165083">
    <property type="component" value="Unassembled WGS sequence"/>
</dbReference>
<evidence type="ECO:0000313" key="2">
    <source>
        <dbReference type="EMBL" id="GMF24833.1"/>
    </source>
</evidence>
<name>A0A9W6U2Q3_9STRA</name>
<organism evidence="2 3">
    <name type="scientific">Phytophthora lilii</name>
    <dbReference type="NCBI Taxonomy" id="2077276"/>
    <lineage>
        <taxon>Eukaryota</taxon>
        <taxon>Sar</taxon>
        <taxon>Stramenopiles</taxon>
        <taxon>Oomycota</taxon>
        <taxon>Peronosporomycetes</taxon>
        <taxon>Peronosporales</taxon>
        <taxon>Peronosporaceae</taxon>
        <taxon>Phytophthora</taxon>
    </lineage>
</organism>
<feature type="region of interest" description="Disordered" evidence="1">
    <location>
        <begin position="21"/>
        <end position="48"/>
    </location>
</feature>
<evidence type="ECO:0000256" key="1">
    <source>
        <dbReference type="SAM" id="MobiDB-lite"/>
    </source>
</evidence>
<dbReference type="OrthoDB" id="114349at2759"/>
<accession>A0A9W6U2Q3</accession>
<gene>
    <name evidence="2" type="ORF">Plil01_001020100</name>
</gene>
<feature type="compositionally biased region" description="Polar residues" evidence="1">
    <location>
        <begin position="79"/>
        <end position="89"/>
    </location>
</feature>
<dbReference type="EMBL" id="BSXW01000532">
    <property type="protein sequence ID" value="GMF24833.1"/>
    <property type="molecule type" value="Genomic_DNA"/>
</dbReference>
<evidence type="ECO:0000313" key="3">
    <source>
        <dbReference type="Proteomes" id="UP001165083"/>
    </source>
</evidence>
<dbReference type="AlphaFoldDB" id="A0A9W6U2Q3"/>